<reference evidence="4 5" key="1">
    <citation type="submission" date="2018-12" db="EMBL/GenBank/DDBJ databases">
        <authorList>
            <person name="Yang Y."/>
        </authorList>
    </citation>
    <scope>NUCLEOTIDE SEQUENCE [LARGE SCALE GENOMIC DNA]</scope>
    <source>
        <strain evidence="4 5">L-25-5w-1</strain>
    </source>
</reference>
<keyword evidence="2" id="KW-0479">Metal-binding</keyword>
<evidence type="ECO:0000256" key="2">
    <source>
        <dbReference type="PIRSR" id="PIRSR005962-1"/>
    </source>
</evidence>
<dbReference type="OrthoDB" id="9777385at2"/>
<feature type="binding site" evidence="2">
    <location>
        <position position="97"/>
    </location>
    <ligand>
        <name>Mn(2+)</name>
        <dbReference type="ChEBI" id="CHEBI:29035"/>
        <label>2</label>
    </ligand>
</feature>
<dbReference type="Pfam" id="PF07687">
    <property type="entry name" value="M20_dimer"/>
    <property type="match status" value="1"/>
</dbReference>
<dbReference type="PIRSF" id="PIRSF005962">
    <property type="entry name" value="Pept_M20D_amidohydro"/>
    <property type="match status" value="1"/>
</dbReference>
<gene>
    <name evidence="4" type="ORF">EJ903_23675</name>
</gene>
<evidence type="ECO:0000313" key="5">
    <source>
        <dbReference type="Proteomes" id="UP000277007"/>
    </source>
</evidence>
<sequence>MSSETVDAMRVWRRDLHAHPELAFNEFRTSDLIARELAAMGITVHRGLGKTGVVGTLSTAQGRAIALRADMDALPVKELNSFDHCSRHVGTMHACGHDGHSAMLLGAAHHLATNPNFHGTVHFIFQPAEESEGGGRAMVEEGLFERFPCDAVYGMHNWPGLPAGTFAINHGPMMAALDTFEVTVQGRGTHAAMPERGIDSFTIVAHITLALQSIPSRMLSAMESAVISLTQIHGGDAWNVIPDQVVMRGTVRCFSPNIQDRVEEAIRVICRLTAEAHGATAILTYTRGYPPTINTVGETDVAIAAARRVVGDANVQIDCKPSMASEDFAFMLQANRGAYIWIGADGAQPSAPLHNPRYDFNDDTLSIGAAYWVSLVESVLGVTDV</sequence>
<dbReference type="InterPro" id="IPR036264">
    <property type="entry name" value="Bact_exopeptidase_dim_dom"/>
</dbReference>
<organism evidence="4 5">
    <name type="scientific">Azospirillum griseum</name>
    <dbReference type="NCBI Taxonomy" id="2496639"/>
    <lineage>
        <taxon>Bacteria</taxon>
        <taxon>Pseudomonadati</taxon>
        <taxon>Pseudomonadota</taxon>
        <taxon>Alphaproteobacteria</taxon>
        <taxon>Rhodospirillales</taxon>
        <taxon>Azospirillaceae</taxon>
        <taxon>Azospirillum</taxon>
    </lineage>
</organism>
<keyword evidence="1 4" id="KW-0378">Hydrolase</keyword>
<comment type="cofactor">
    <cofactor evidence="2">
        <name>Mn(2+)</name>
        <dbReference type="ChEBI" id="CHEBI:29035"/>
    </cofactor>
    <text evidence="2">The Mn(2+) ion enhances activity.</text>
</comment>
<dbReference type="PANTHER" id="PTHR11014:SF63">
    <property type="entry name" value="METALLOPEPTIDASE, PUTATIVE (AFU_ORTHOLOGUE AFUA_6G09600)-RELATED"/>
    <property type="match status" value="1"/>
</dbReference>
<dbReference type="GO" id="GO:0019877">
    <property type="term" value="P:diaminopimelate biosynthetic process"/>
    <property type="evidence" value="ECO:0007669"/>
    <property type="project" value="UniProtKB-ARBA"/>
</dbReference>
<dbReference type="AlphaFoldDB" id="A0A3S0IBP1"/>
<dbReference type="Gene3D" id="3.30.70.360">
    <property type="match status" value="1"/>
</dbReference>
<proteinExistence type="predicted"/>
<dbReference type="SUPFAM" id="SSF53187">
    <property type="entry name" value="Zn-dependent exopeptidases"/>
    <property type="match status" value="1"/>
</dbReference>
<name>A0A3S0IBP1_9PROT</name>
<feature type="binding site" evidence="2">
    <location>
        <position position="354"/>
    </location>
    <ligand>
        <name>Mn(2+)</name>
        <dbReference type="ChEBI" id="CHEBI:29035"/>
        <label>2</label>
    </ligand>
</feature>
<evidence type="ECO:0000313" key="4">
    <source>
        <dbReference type="EMBL" id="RTR14625.1"/>
    </source>
</evidence>
<feature type="domain" description="Peptidase M20 dimerisation" evidence="3">
    <location>
        <begin position="179"/>
        <end position="269"/>
    </location>
</feature>
<feature type="binding site" evidence="2">
    <location>
        <position position="95"/>
    </location>
    <ligand>
        <name>Mn(2+)</name>
        <dbReference type="ChEBI" id="CHEBI:29035"/>
        <label>2</label>
    </ligand>
</feature>
<feature type="binding site" evidence="2">
    <location>
        <position position="130"/>
    </location>
    <ligand>
        <name>Mn(2+)</name>
        <dbReference type="ChEBI" id="CHEBI:29035"/>
        <label>2</label>
    </ligand>
</feature>
<keyword evidence="2" id="KW-0464">Manganese</keyword>
<keyword evidence="5" id="KW-1185">Reference proteome</keyword>
<dbReference type="Pfam" id="PF01546">
    <property type="entry name" value="Peptidase_M20"/>
    <property type="match status" value="1"/>
</dbReference>
<dbReference type="CDD" id="cd05666">
    <property type="entry name" value="M20_Acy1-like"/>
    <property type="match status" value="1"/>
</dbReference>
<dbReference type="PANTHER" id="PTHR11014">
    <property type="entry name" value="PEPTIDASE M20 FAMILY MEMBER"/>
    <property type="match status" value="1"/>
</dbReference>
<feature type="binding site" evidence="2">
    <location>
        <position position="156"/>
    </location>
    <ligand>
        <name>Mn(2+)</name>
        <dbReference type="ChEBI" id="CHEBI:29035"/>
        <label>2</label>
    </ligand>
</feature>
<dbReference type="GO" id="GO:0046872">
    <property type="term" value="F:metal ion binding"/>
    <property type="evidence" value="ECO:0007669"/>
    <property type="project" value="UniProtKB-KW"/>
</dbReference>
<evidence type="ECO:0000259" key="3">
    <source>
        <dbReference type="Pfam" id="PF07687"/>
    </source>
</evidence>
<evidence type="ECO:0000256" key="1">
    <source>
        <dbReference type="ARBA" id="ARBA00022801"/>
    </source>
</evidence>
<dbReference type="Gene3D" id="3.40.630.10">
    <property type="entry name" value="Zn peptidases"/>
    <property type="match status" value="1"/>
</dbReference>
<dbReference type="GO" id="GO:0050118">
    <property type="term" value="F:N-acetyldiaminopimelate deacetylase activity"/>
    <property type="evidence" value="ECO:0007669"/>
    <property type="project" value="UniProtKB-ARBA"/>
</dbReference>
<dbReference type="InterPro" id="IPR011650">
    <property type="entry name" value="Peptidase_M20_dimer"/>
</dbReference>
<dbReference type="FunFam" id="3.30.70.360:FF:000001">
    <property type="entry name" value="N-acetyldiaminopimelate deacetylase"/>
    <property type="match status" value="1"/>
</dbReference>
<dbReference type="InterPro" id="IPR002933">
    <property type="entry name" value="Peptidase_M20"/>
</dbReference>
<dbReference type="SUPFAM" id="SSF55031">
    <property type="entry name" value="Bacterial exopeptidase dimerisation domain"/>
    <property type="match status" value="1"/>
</dbReference>
<dbReference type="Proteomes" id="UP000277007">
    <property type="component" value="Unassembled WGS sequence"/>
</dbReference>
<protein>
    <submittedName>
        <fullName evidence="4">Amidohydrolase</fullName>
    </submittedName>
</protein>
<dbReference type="InterPro" id="IPR017439">
    <property type="entry name" value="Amidohydrolase"/>
</dbReference>
<dbReference type="EMBL" id="RXMA01000038">
    <property type="protein sequence ID" value="RTR14625.1"/>
    <property type="molecule type" value="Genomic_DNA"/>
</dbReference>
<dbReference type="NCBIfam" id="TIGR01891">
    <property type="entry name" value="amidohydrolases"/>
    <property type="match status" value="1"/>
</dbReference>
<comment type="caution">
    <text evidence="4">The sequence shown here is derived from an EMBL/GenBank/DDBJ whole genome shotgun (WGS) entry which is preliminary data.</text>
</comment>
<accession>A0A3S0IBP1</accession>